<gene>
    <name evidence="2" type="ORF">G9U52_28620</name>
</gene>
<dbReference type="SUPFAM" id="SSF50156">
    <property type="entry name" value="PDZ domain-like"/>
    <property type="match status" value="1"/>
</dbReference>
<protein>
    <recommendedName>
        <fullName evidence="4">Histidine kinase</fullName>
    </recommendedName>
</protein>
<feature type="transmembrane region" description="Helical" evidence="1">
    <location>
        <begin position="115"/>
        <end position="133"/>
    </location>
</feature>
<feature type="transmembrane region" description="Helical" evidence="1">
    <location>
        <begin position="364"/>
        <end position="389"/>
    </location>
</feature>
<sequence length="637" mass="74613">MESKFFFRLTFISLVILHGWLTYITLQYPYLGILLSQNEKSEWAIRTLETDSASLKMNLQIGDLIEKVNGEHPNDYFSIRKWKSIDQADNITIFRNGEEFEVIVGNVRAAPSTDVLPLLGELLTIYLAILLYWKAPHSISARLLSLVFMNIGFIFASLGASQRGDTLGKICISTLMMVLPILFLHFLIIFFNEKVKISFLSKIVKPLYMSILLLFILRQTFFIEDVAHYFYSFYENIVIAFFLTGLTLNFAFLLYVYYKYAKESYHLSIMIKTVWWALIISFVPFACLSFIPQLLFRYDWVSSLYTSWFILFFPLSFAYLILAKKLYDIDLVLRRVMFTLSLSILPSLGIVALNALILQQDVSWMHVLFSFIGTLLIFTFVLYSFEYIATKLESIMFPRKYYLNKALKKIASNLRFITSFRELKEMVLVDIVQTLQVFGAAIVFKYQDRVETVTEGIISLSAVDLLVRDEQWDHSSLTYLEINHHEDYTSYLILTDKKTNTTLSKEDLQWLNFIISYLAVSLENMHLIHKLNLKLQHLASQIPNEQTAQDLLWFRKLMFELQEDERKRIASDLHDTTMQDLFFLKKRFTSLIEKPRFPQEDIEQMKGIIDYIEIINTNLRQNCFELHLYLSTENPAT</sequence>
<feature type="transmembrane region" description="Helical" evidence="1">
    <location>
        <begin position="140"/>
        <end position="160"/>
    </location>
</feature>
<dbReference type="Proteomes" id="UP001165962">
    <property type="component" value="Unassembled WGS sequence"/>
</dbReference>
<comment type="caution">
    <text evidence="2">The sequence shown here is derived from an EMBL/GenBank/DDBJ whole genome shotgun (WGS) entry which is preliminary data.</text>
</comment>
<name>A0ABX0JBC3_9BACL</name>
<feature type="transmembrane region" description="Helical" evidence="1">
    <location>
        <begin position="5"/>
        <end position="26"/>
    </location>
</feature>
<evidence type="ECO:0008006" key="4">
    <source>
        <dbReference type="Google" id="ProtNLM"/>
    </source>
</evidence>
<proteinExistence type="predicted"/>
<feature type="transmembrane region" description="Helical" evidence="1">
    <location>
        <begin position="335"/>
        <end position="358"/>
    </location>
</feature>
<reference evidence="2" key="1">
    <citation type="submission" date="2020-03" db="EMBL/GenBank/DDBJ databases">
        <title>Draft sequencing of Paenibacilllus sp. S3N08.</title>
        <authorList>
            <person name="Kim D.-U."/>
        </authorList>
    </citation>
    <scope>NUCLEOTIDE SEQUENCE</scope>
    <source>
        <strain evidence="2">S3N08</strain>
    </source>
</reference>
<dbReference type="RefSeq" id="WP_166154102.1">
    <property type="nucleotide sequence ID" value="NZ_JAAOIW010000014.1"/>
</dbReference>
<feature type="transmembrane region" description="Helical" evidence="1">
    <location>
        <begin position="303"/>
        <end position="323"/>
    </location>
</feature>
<keyword evidence="1" id="KW-0812">Transmembrane</keyword>
<accession>A0ABX0JBC3</accession>
<dbReference type="EMBL" id="JAAOIW010000014">
    <property type="protein sequence ID" value="NHN33785.1"/>
    <property type="molecule type" value="Genomic_DNA"/>
</dbReference>
<feature type="transmembrane region" description="Helical" evidence="1">
    <location>
        <begin position="237"/>
        <end position="257"/>
    </location>
</feature>
<keyword evidence="1" id="KW-1133">Transmembrane helix</keyword>
<evidence type="ECO:0000313" key="2">
    <source>
        <dbReference type="EMBL" id="NHN33785.1"/>
    </source>
</evidence>
<feature type="transmembrane region" description="Helical" evidence="1">
    <location>
        <begin position="269"/>
        <end position="291"/>
    </location>
</feature>
<evidence type="ECO:0000313" key="3">
    <source>
        <dbReference type="Proteomes" id="UP001165962"/>
    </source>
</evidence>
<organism evidence="2 3">
    <name type="scientific">Paenibacillus agricola</name>
    <dbReference type="NCBI Taxonomy" id="2716264"/>
    <lineage>
        <taxon>Bacteria</taxon>
        <taxon>Bacillati</taxon>
        <taxon>Bacillota</taxon>
        <taxon>Bacilli</taxon>
        <taxon>Bacillales</taxon>
        <taxon>Paenibacillaceae</taxon>
        <taxon>Paenibacillus</taxon>
    </lineage>
</organism>
<keyword evidence="3" id="KW-1185">Reference proteome</keyword>
<keyword evidence="1" id="KW-0472">Membrane</keyword>
<evidence type="ECO:0000256" key="1">
    <source>
        <dbReference type="SAM" id="Phobius"/>
    </source>
</evidence>
<dbReference type="InterPro" id="IPR036034">
    <property type="entry name" value="PDZ_sf"/>
</dbReference>
<feature type="transmembrane region" description="Helical" evidence="1">
    <location>
        <begin position="166"/>
        <end position="191"/>
    </location>
</feature>